<gene>
    <name evidence="1" type="ORF">OG835_24780</name>
</gene>
<accession>A0ACD4ZQ11</accession>
<sequence>MTRHRGFALLGALVAVVALVCGVIMAGYGLLDSGSHTNAGGSGADGSGDPRTRGRTPVGTAAPASADNWTGTWAAAPAGAEPGAPVGYPGRSIRNVVHTSIGGTSVRITLSNLYSPAPLLIGGASVAVGEGGGGPEAVAGTMRQLSFGRRASVTIPPGGQIVSDPVALRVPYDGDLLVTLHTPRAGGPVTYHRHALQTSYLADGDRTRELDASAYTPSRRVWRYLTAVDVLNREARGAVVAFGDSITDGVGSGYEANRRWPDVLAARLRDQHIGVLNEGIGGNRVLSDASSQRNGASGLDRFRRDVLDRAGARVVVIDLGINDILRGRETDPARITAGLRELAQRAKARGLRVIGSTLTPFGAHRGYNALTESVRDRVNEEIRSGRVFDEVVDFDKAVRDPYAPDRIRPVYDSGDGLHPSDAGYRVMGRHLSLRLVEDRAPAQL</sequence>
<dbReference type="Proteomes" id="UP001348369">
    <property type="component" value="Chromosome"/>
</dbReference>
<name>A0ACD4ZQ11_9ACTN</name>
<dbReference type="EMBL" id="CP109109">
    <property type="protein sequence ID" value="WSB99892.1"/>
    <property type="molecule type" value="Genomic_DNA"/>
</dbReference>
<evidence type="ECO:0000313" key="1">
    <source>
        <dbReference type="EMBL" id="WSB99892.1"/>
    </source>
</evidence>
<evidence type="ECO:0000313" key="2">
    <source>
        <dbReference type="Proteomes" id="UP001348369"/>
    </source>
</evidence>
<keyword evidence="2" id="KW-1185">Reference proteome</keyword>
<organism evidence="1 2">
    <name type="scientific">Streptomyces scopuliridis</name>
    <dbReference type="NCBI Taxonomy" id="452529"/>
    <lineage>
        <taxon>Bacteria</taxon>
        <taxon>Bacillati</taxon>
        <taxon>Actinomycetota</taxon>
        <taxon>Actinomycetes</taxon>
        <taxon>Kitasatosporales</taxon>
        <taxon>Streptomycetaceae</taxon>
        <taxon>Streptomyces</taxon>
    </lineage>
</organism>
<protein>
    <submittedName>
        <fullName evidence="1">SGNH/GDSL hydrolase family protein</fullName>
    </submittedName>
</protein>
<proteinExistence type="predicted"/>
<reference evidence="1" key="1">
    <citation type="submission" date="2022-10" db="EMBL/GenBank/DDBJ databases">
        <title>The complete genomes of actinobacterial strains from the NBC collection.</title>
        <authorList>
            <person name="Joergensen T.S."/>
            <person name="Alvarez Arevalo M."/>
            <person name="Sterndorff E.B."/>
            <person name="Faurdal D."/>
            <person name="Vuksanovic O."/>
            <person name="Mourched A.-S."/>
            <person name="Charusanti P."/>
            <person name="Shaw S."/>
            <person name="Blin K."/>
            <person name="Weber T."/>
        </authorList>
    </citation>
    <scope>NUCLEOTIDE SEQUENCE</scope>
    <source>
        <strain evidence="1">NBC 01771</strain>
    </source>
</reference>
<keyword evidence="1" id="KW-0378">Hydrolase</keyword>